<dbReference type="Pfam" id="PF09925">
    <property type="entry name" value="DUF2157"/>
    <property type="match status" value="1"/>
</dbReference>
<proteinExistence type="predicted"/>
<feature type="transmembrane region" description="Helical" evidence="1">
    <location>
        <begin position="178"/>
        <end position="196"/>
    </location>
</feature>
<feature type="transmembrane region" description="Helical" evidence="1">
    <location>
        <begin position="279"/>
        <end position="300"/>
    </location>
</feature>
<dbReference type="InterPro" id="IPR018677">
    <property type="entry name" value="DUF2157"/>
</dbReference>
<keyword evidence="1" id="KW-0472">Membrane</keyword>
<feature type="transmembrane region" description="Helical" evidence="1">
    <location>
        <begin position="307"/>
        <end position="325"/>
    </location>
</feature>
<keyword evidence="4" id="KW-1185">Reference proteome</keyword>
<evidence type="ECO:0000259" key="2">
    <source>
        <dbReference type="Pfam" id="PF09925"/>
    </source>
</evidence>
<evidence type="ECO:0000313" key="4">
    <source>
        <dbReference type="Proteomes" id="UP000439983"/>
    </source>
</evidence>
<feature type="domain" description="DUF2157" evidence="2">
    <location>
        <begin position="12"/>
        <end position="149"/>
    </location>
</feature>
<evidence type="ECO:0000256" key="1">
    <source>
        <dbReference type="SAM" id="Phobius"/>
    </source>
</evidence>
<sequence length="367" mass="38919">MYRGRMERDLKRWVDLGLLPHSSAIAMLAEYDARESTFSVGRVLLALAALLLSASLLLLVAANWEALPRLARVAGVVLLIWLFHFLAAYFLGRGAKAVGAALLILGTMSFGAGIALVGQMYHLSGDAADAMLLWFAGACLSAAAFASAAVTTIAACLAWAFLITLFESGGLVPAIESYFWLVPVLAVIVLTLVRYTDAGRTRHLAYLLCVAWLGALYVDNPELWLAITFFAAGFIAFLLASLPRSPFYRLASETGSAPSFYSFAVAVIGLVALQSEAEGAWAETAVGVGLLALALVGIGLAGARNGAIRYLAYAVFAAEILYLAFETLGSILGTSGFFLISGVVVALVAWLVIRVERRLGRVGEASQ</sequence>
<keyword evidence="1" id="KW-1133">Transmembrane helix</keyword>
<evidence type="ECO:0000313" key="3">
    <source>
        <dbReference type="EMBL" id="MQX18643.1"/>
    </source>
</evidence>
<feature type="transmembrane region" description="Helical" evidence="1">
    <location>
        <begin position="331"/>
        <end position="353"/>
    </location>
</feature>
<accession>A0A6N7LL91</accession>
<name>A0A6N7LL91_SINTE</name>
<reference evidence="3 4" key="1">
    <citation type="journal article" date="2013" name="Genome Biol.">
        <title>Comparative genomics of the core and accessory genomes of 48 Sinorhizobium strains comprising five genospecies.</title>
        <authorList>
            <person name="Sugawara M."/>
            <person name="Epstein B."/>
            <person name="Badgley B.D."/>
            <person name="Unno T."/>
            <person name="Xu L."/>
            <person name="Reese J."/>
            <person name="Gyaneshwar P."/>
            <person name="Denny R."/>
            <person name="Mudge J."/>
            <person name="Bharti A.K."/>
            <person name="Farmer A.D."/>
            <person name="May G.D."/>
            <person name="Woodward J.E."/>
            <person name="Medigue C."/>
            <person name="Vallenet D."/>
            <person name="Lajus A."/>
            <person name="Rouy Z."/>
            <person name="Martinez-Vaz B."/>
            <person name="Tiffin P."/>
            <person name="Young N.D."/>
            <person name="Sadowsky M.J."/>
        </authorList>
    </citation>
    <scope>NUCLEOTIDE SEQUENCE [LARGE SCALE GENOMIC DNA]</scope>
    <source>
        <strain evidence="3 4">USDA4894</strain>
    </source>
</reference>
<feature type="transmembrane region" description="Helical" evidence="1">
    <location>
        <begin position="97"/>
        <end position="121"/>
    </location>
</feature>
<feature type="transmembrane region" description="Helical" evidence="1">
    <location>
        <begin position="224"/>
        <end position="242"/>
    </location>
</feature>
<gene>
    <name evidence="3" type="ORF">GHK62_29075</name>
</gene>
<dbReference type="OrthoDB" id="7353197at2"/>
<keyword evidence="1" id="KW-0812">Transmembrane</keyword>
<dbReference type="AlphaFoldDB" id="A0A6N7LL91"/>
<protein>
    <submittedName>
        <fullName evidence="3">DUF2157 domain-containing protein</fullName>
    </submittedName>
</protein>
<feature type="transmembrane region" description="Helical" evidence="1">
    <location>
        <begin position="133"/>
        <end position="166"/>
    </location>
</feature>
<dbReference type="EMBL" id="WITC01000121">
    <property type="protein sequence ID" value="MQX18643.1"/>
    <property type="molecule type" value="Genomic_DNA"/>
</dbReference>
<feature type="transmembrane region" description="Helical" evidence="1">
    <location>
        <begin position="73"/>
        <end position="91"/>
    </location>
</feature>
<organism evidence="3 4">
    <name type="scientific">Sinorhizobium terangae</name>
    <dbReference type="NCBI Taxonomy" id="110322"/>
    <lineage>
        <taxon>Bacteria</taxon>
        <taxon>Pseudomonadati</taxon>
        <taxon>Pseudomonadota</taxon>
        <taxon>Alphaproteobacteria</taxon>
        <taxon>Hyphomicrobiales</taxon>
        <taxon>Rhizobiaceae</taxon>
        <taxon>Sinorhizobium/Ensifer group</taxon>
        <taxon>Sinorhizobium</taxon>
    </lineage>
</organism>
<comment type="caution">
    <text evidence="3">The sequence shown here is derived from an EMBL/GenBank/DDBJ whole genome shotgun (WGS) entry which is preliminary data.</text>
</comment>
<feature type="transmembrane region" description="Helical" evidence="1">
    <location>
        <begin position="43"/>
        <end position="61"/>
    </location>
</feature>
<dbReference type="Proteomes" id="UP000439983">
    <property type="component" value="Unassembled WGS sequence"/>
</dbReference>
<feature type="transmembrane region" description="Helical" evidence="1">
    <location>
        <begin position="254"/>
        <end position="273"/>
    </location>
</feature>
<dbReference type="RefSeq" id="WP_153442406.1">
    <property type="nucleotide sequence ID" value="NZ_CP121659.1"/>
</dbReference>